<sequence length="109" mass="12728">MNKEELVALLDSIVEPIVFVDTRHIIRYVNKSAKDKHAKKGYMNLVGSSIFQCHNERSNEIILDTFKMLQKGEDEKVIYMNSAKQRVFMRAVRDSDGKLIGYYERVEKD</sequence>
<dbReference type="Pfam" id="PF13596">
    <property type="entry name" value="PAS_10"/>
    <property type="match status" value="1"/>
</dbReference>
<evidence type="ECO:0000313" key="2">
    <source>
        <dbReference type="Proteomes" id="UP001154312"/>
    </source>
</evidence>
<gene>
    <name evidence="1" type="ORF">L7E55_14850</name>
</gene>
<accession>A0A9X4JWP7</accession>
<comment type="caution">
    <text evidence="1">The sequence shown here is derived from an EMBL/GenBank/DDBJ whole genome shotgun (WGS) entry which is preliminary data.</text>
</comment>
<dbReference type="Gene3D" id="3.30.450.20">
    <property type="entry name" value="PAS domain"/>
    <property type="match status" value="1"/>
</dbReference>
<name>A0A9X4JWP7_9FIRM</name>
<evidence type="ECO:0000313" key="1">
    <source>
        <dbReference type="EMBL" id="MDF9409613.1"/>
    </source>
</evidence>
<organism evidence="1 2">
    <name type="scientific">Pelotomaculum isophthalicicum JI</name>
    <dbReference type="NCBI Taxonomy" id="947010"/>
    <lineage>
        <taxon>Bacteria</taxon>
        <taxon>Bacillati</taxon>
        <taxon>Bacillota</taxon>
        <taxon>Clostridia</taxon>
        <taxon>Eubacteriales</taxon>
        <taxon>Desulfotomaculaceae</taxon>
        <taxon>Pelotomaculum</taxon>
    </lineage>
</organism>
<reference evidence="1" key="1">
    <citation type="submission" date="2022-02" db="EMBL/GenBank/DDBJ databases">
        <authorList>
            <person name="Leng L."/>
        </authorList>
    </citation>
    <scope>NUCLEOTIDE SEQUENCE</scope>
    <source>
        <strain evidence="1">JI</strain>
    </source>
</reference>
<dbReference type="Proteomes" id="UP001154312">
    <property type="component" value="Unassembled WGS sequence"/>
</dbReference>
<protein>
    <submittedName>
        <fullName evidence="1">PAS domain-containing protein</fullName>
    </submittedName>
</protein>
<dbReference type="InterPro" id="IPR035965">
    <property type="entry name" value="PAS-like_dom_sf"/>
</dbReference>
<dbReference type="AlphaFoldDB" id="A0A9X4JWP7"/>
<dbReference type="RefSeq" id="WP_277445105.1">
    <property type="nucleotide sequence ID" value="NZ_JAKOAV010000036.1"/>
</dbReference>
<proteinExistence type="predicted"/>
<keyword evidence="2" id="KW-1185">Reference proteome</keyword>
<dbReference type="EMBL" id="JAKOAV010000036">
    <property type="protein sequence ID" value="MDF9409613.1"/>
    <property type="molecule type" value="Genomic_DNA"/>
</dbReference>
<dbReference type="SUPFAM" id="SSF55785">
    <property type="entry name" value="PYP-like sensor domain (PAS domain)"/>
    <property type="match status" value="1"/>
</dbReference>